<evidence type="ECO:0000313" key="4">
    <source>
        <dbReference type="Proteomes" id="UP000245802"/>
    </source>
</evidence>
<dbReference type="RefSeq" id="WP_010049603.1">
    <property type="nucleotide sequence ID" value="NZ_CP025958.1"/>
</dbReference>
<dbReference type="AlphaFoldDB" id="A0A2Z3HD54"/>
<sequence length="998" mass="111728">MRWFAPAAVAFALLIGFSPPARAAEPAPVSADKLPRYDLDISLDNRTRRATIRERVTWTNTAKTPTSELAFNFYPHFQVPAGEALLFAKTLELLRLQPSLGIDRDGKTGEIVGARLLGSGAEPVDLPYSYDEKNPTALRFRLPAPVAAGQTVSIEVVCDLRLPNKQGRWGHYEGVTYLTNAIPLLAVYGDDGWKPMPFVPWHQPWYNEAGVFQAAVTVAEKELVACSAVAKSETKLADGKKRIEYLPFTGRDFAVLASARYKEFTSSTKLPSGREVQLKCLAFPEHEFYATEILKMVGDAIPVYSQWFGDYPYTQFTVAESYFGWNGNECGGLVMIDERVFGMPHLARNYVEYLVSHETCHQWWYNLIGTNGYAEPYLDEGAAAFFTHRFIDRKRGKNNPFLKWPQGLEWLPNIHRENYRNGSMYHAIRNGEMTPAAQELPQYKHLFGLFTGAYDRGSKVFALIEDRLGEAAFMDFIRGVAQKYSWGILSSVQLRAELESYTGRDWSEFFQRWVFGTGMTDWSVERVKVGPLGGPRTRGGYSVSVTVKQSREFTEPTLVAFTKGDSTARLPVGPFAEPVQFEQYNATATPLGDNRWRIDAELPFEPDQVTVDPDGVLLDANPGNNRWKPGASVRATPLYTQLDETGLTTSYDRLNVVVGPWVWGPSAQDPWYTRSTMLGLRAGVLRTERYAGGAYTAIRSDYRDAVVGVDGRIMLEHREIGANWETRIGGPWGGLDGASGAQRGSVYFRNIHKETSSQYLPPMFYDEAFATYQDNFLPFQRFDTLARGGERYDRLWMAGWHVRLNLNTPYWDPECGVWVDAMAAGGQGDFANGWKPLAQGRAELALVHTLPDWTGPFRYTRLAGRVLGQWASPERGQFFALGGGTLFRGFDLAERQGSALWVANVELRYPLARNVTWDILDHSVGARNLYLATFYDVGAVYANGQTVGGNVAHAVGAGLRMDVAIFSFIERATLRFDVGKSLNGGTPLQFWFGVQHAF</sequence>
<feature type="signal peptide" evidence="1">
    <location>
        <begin position="1"/>
        <end position="23"/>
    </location>
</feature>
<evidence type="ECO:0000313" key="3">
    <source>
        <dbReference type="EMBL" id="AWM39200.1"/>
    </source>
</evidence>
<evidence type="ECO:0000256" key="1">
    <source>
        <dbReference type="SAM" id="SignalP"/>
    </source>
</evidence>
<dbReference type="PANTHER" id="PTHR45726:SF3">
    <property type="entry name" value="LEUKOTRIENE A-4 HYDROLASE"/>
    <property type="match status" value="1"/>
</dbReference>
<accession>A0A2Z3HD54</accession>
<protein>
    <recommendedName>
        <fullName evidence="2">Peptidase M1 membrane alanine aminopeptidase domain-containing protein</fullName>
    </recommendedName>
</protein>
<dbReference type="SUPFAM" id="SSF55486">
    <property type="entry name" value="Metalloproteases ('zincins'), catalytic domain"/>
    <property type="match status" value="1"/>
</dbReference>
<dbReference type="InterPro" id="IPR034015">
    <property type="entry name" value="M1_LTA4H"/>
</dbReference>
<keyword evidence="1" id="KW-0732">Signal</keyword>
<dbReference type="Proteomes" id="UP000245802">
    <property type="component" value="Chromosome"/>
</dbReference>
<dbReference type="PANTHER" id="PTHR45726">
    <property type="entry name" value="LEUKOTRIENE A-4 HYDROLASE"/>
    <property type="match status" value="1"/>
</dbReference>
<name>A0A2Z3HD54_9BACT</name>
<dbReference type="CDD" id="cd09604">
    <property type="entry name" value="M1_APN_like"/>
    <property type="match status" value="1"/>
</dbReference>
<reference evidence="3 4" key="1">
    <citation type="submission" date="2018-01" db="EMBL/GenBank/DDBJ databases">
        <title>G. obscuriglobus.</title>
        <authorList>
            <person name="Franke J."/>
            <person name="Blomberg W."/>
            <person name="Selmecki A."/>
        </authorList>
    </citation>
    <scope>NUCLEOTIDE SEQUENCE [LARGE SCALE GENOMIC DNA]</scope>
    <source>
        <strain evidence="3 4">DSM 5831</strain>
    </source>
</reference>
<organism evidence="3 4">
    <name type="scientific">Gemmata obscuriglobus</name>
    <dbReference type="NCBI Taxonomy" id="114"/>
    <lineage>
        <taxon>Bacteria</taxon>
        <taxon>Pseudomonadati</taxon>
        <taxon>Planctomycetota</taxon>
        <taxon>Planctomycetia</taxon>
        <taxon>Gemmatales</taxon>
        <taxon>Gemmataceae</taxon>
        <taxon>Gemmata</taxon>
    </lineage>
</organism>
<dbReference type="GO" id="GO:0008270">
    <property type="term" value="F:zinc ion binding"/>
    <property type="evidence" value="ECO:0007669"/>
    <property type="project" value="InterPro"/>
</dbReference>
<dbReference type="GO" id="GO:0008237">
    <property type="term" value="F:metallopeptidase activity"/>
    <property type="evidence" value="ECO:0007669"/>
    <property type="project" value="InterPro"/>
</dbReference>
<dbReference type="KEGG" id="gog:C1280_20900"/>
<dbReference type="EMBL" id="CP025958">
    <property type="protein sequence ID" value="AWM39200.1"/>
    <property type="molecule type" value="Genomic_DNA"/>
</dbReference>
<dbReference type="Gene3D" id="2.40.160.50">
    <property type="entry name" value="membrane protein fhac: a member of the omp85/tpsb transporter family"/>
    <property type="match status" value="1"/>
</dbReference>
<proteinExistence type="predicted"/>
<dbReference type="OrthoDB" id="9814383at2"/>
<gene>
    <name evidence="3" type="ORF">C1280_20900</name>
</gene>
<dbReference type="InterPro" id="IPR027268">
    <property type="entry name" value="Peptidase_M4/M1_CTD_sf"/>
</dbReference>
<dbReference type="Pfam" id="PF01433">
    <property type="entry name" value="Peptidase_M1"/>
    <property type="match status" value="1"/>
</dbReference>
<feature type="domain" description="Peptidase M1 membrane alanine aminopeptidase" evidence="2">
    <location>
        <begin position="300"/>
        <end position="513"/>
    </location>
</feature>
<keyword evidence="4" id="KW-1185">Reference proteome</keyword>
<dbReference type="InterPro" id="IPR014782">
    <property type="entry name" value="Peptidase_M1_dom"/>
</dbReference>
<evidence type="ECO:0000259" key="2">
    <source>
        <dbReference type="Pfam" id="PF01433"/>
    </source>
</evidence>
<dbReference type="Gene3D" id="1.10.390.10">
    <property type="entry name" value="Neutral Protease Domain 2"/>
    <property type="match status" value="1"/>
</dbReference>
<feature type="chain" id="PRO_5016295249" description="Peptidase M1 membrane alanine aminopeptidase domain-containing protein" evidence="1">
    <location>
        <begin position="24"/>
        <end position="998"/>
    </location>
</feature>